<dbReference type="InterPro" id="IPR004090">
    <property type="entry name" value="Chemotax_Me-accpt_rcpt"/>
</dbReference>
<evidence type="ECO:0000256" key="3">
    <source>
        <dbReference type="ARBA" id="ARBA00029447"/>
    </source>
</evidence>
<keyword evidence="5" id="KW-0812">Transmembrane</keyword>
<dbReference type="SUPFAM" id="SSF55785">
    <property type="entry name" value="PYP-like sensor domain (PAS domain)"/>
    <property type="match status" value="1"/>
</dbReference>
<name>A0A1T4WS96_9BACT</name>
<evidence type="ECO:0000256" key="2">
    <source>
        <dbReference type="ARBA" id="ARBA00023224"/>
    </source>
</evidence>
<dbReference type="GO" id="GO:0004888">
    <property type="term" value="F:transmembrane signaling receptor activity"/>
    <property type="evidence" value="ECO:0007669"/>
    <property type="project" value="InterPro"/>
</dbReference>
<dbReference type="Pfam" id="PF00015">
    <property type="entry name" value="MCPsignal"/>
    <property type="match status" value="1"/>
</dbReference>
<reference evidence="8 9" key="1">
    <citation type="submission" date="2017-02" db="EMBL/GenBank/DDBJ databases">
        <authorList>
            <person name="Peterson S.W."/>
        </authorList>
    </citation>
    <scope>NUCLEOTIDE SEQUENCE [LARGE SCALE GENOMIC DNA]</scope>
    <source>
        <strain evidence="8 9">DSM 16080</strain>
    </source>
</reference>
<dbReference type="InterPro" id="IPR011644">
    <property type="entry name" value="Heme_NO-bd"/>
</dbReference>
<dbReference type="PROSITE" id="PS50113">
    <property type="entry name" value="PAC"/>
    <property type="match status" value="1"/>
</dbReference>
<proteinExistence type="inferred from homology"/>
<dbReference type="GO" id="GO:0020037">
    <property type="term" value="F:heme binding"/>
    <property type="evidence" value="ECO:0007669"/>
    <property type="project" value="InterPro"/>
</dbReference>
<dbReference type="OrthoDB" id="9816383at2"/>
<dbReference type="PANTHER" id="PTHR32089:SF112">
    <property type="entry name" value="LYSOZYME-LIKE PROTEIN-RELATED"/>
    <property type="match status" value="1"/>
</dbReference>
<dbReference type="PANTHER" id="PTHR32089">
    <property type="entry name" value="METHYL-ACCEPTING CHEMOTAXIS PROTEIN MCPB"/>
    <property type="match status" value="1"/>
</dbReference>
<keyword evidence="9" id="KW-1185">Reference proteome</keyword>
<evidence type="ECO:0000256" key="5">
    <source>
        <dbReference type="SAM" id="Phobius"/>
    </source>
</evidence>
<dbReference type="SUPFAM" id="SSF111126">
    <property type="entry name" value="Ligand-binding domain in the NO signalling and Golgi transport"/>
    <property type="match status" value="1"/>
</dbReference>
<dbReference type="InterPro" id="IPR013656">
    <property type="entry name" value="PAS_4"/>
</dbReference>
<dbReference type="GO" id="GO:0016020">
    <property type="term" value="C:membrane"/>
    <property type="evidence" value="ECO:0007669"/>
    <property type="project" value="UniProtKB-SubCell"/>
</dbReference>
<dbReference type="GO" id="GO:0006935">
    <property type="term" value="P:chemotaxis"/>
    <property type="evidence" value="ECO:0007669"/>
    <property type="project" value="InterPro"/>
</dbReference>
<dbReference type="Pfam" id="PF08448">
    <property type="entry name" value="PAS_4"/>
    <property type="match status" value="1"/>
</dbReference>
<keyword evidence="5" id="KW-1133">Transmembrane helix</keyword>
<accession>A0A1T4WS96</accession>
<dbReference type="SUPFAM" id="SSF58104">
    <property type="entry name" value="Methyl-accepting chemotaxis protein (MCP) signaling domain"/>
    <property type="match status" value="1"/>
</dbReference>
<dbReference type="STRING" id="1121449.SAMN02745704_01319"/>
<gene>
    <name evidence="8" type="ORF">SAMN02745704_01319</name>
</gene>
<evidence type="ECO:0000256" key="1">
    <source>
        <dbReference type="ARBA" id="ARBA00004370"/>
    </source>
</evidence>
<feature type="domain" description="Methyl-accepting transducer" evidence="6">
    <location>
        <begin position="248"/>
        <end position="484"/>
    </location>
</feature>
<comment type="subcellular location">
    <subcellularLocation>
        <location evidence="1">Membrane</location>
    </subcellularLocation>
</comment>
<dbReference type="Gene3D" id="3.30.450.20">
    <property type="entry name" value="PAS domain"/>
    <property type="match status" value="1"/>
</dbReference>
<evidence type="ECO:0000313" key="8">
    <source>
        <dbReference type="EMBL" id="SKA80243.1"/>
    </source>
</evidence>
<dbReference type="InterPro" id="IPR004089">
    <property type="entry name" value="MCPsignal_dom"/>
</dbReference>
<dbReference type="InterPro" id="IPR024096">
    <property type="entry name" value="NO_sig/Golgi_transp_ligand-bd"/>
</dbReference>
<dbReference type="Gene3D" id="3.90.1520.10">
    <property type="entry name" value="H-NOX domain"/>
    <property type="match status" value="1"/>
</dbReference>
<dbReference type="PROSITE" id="PS50111">
    <property type="entry name" value="CHEMOTAXIS_TRANSDUC_2"/>
    <property type="match status" value="1"/>
</dbReference>
<sequence length="705" mass="76458">MSAKRPLVIGTGNRTLIFGTILTVIFVGAAFFAQVSGTNPLYATGVGAILALGGTVLASRLISLTVRRAQAIAEEFAESGDAQVLMHSSAAGELSPLLQQLGSAVAEQHATSRFFRNALKSLRNPVLVTSREGKILAATNAVMELVKKPATQVLGFTPGQVFENKKGTSVAGRALRSKKAVDEQSVVNMWDGREVTLRQYASTIVDADGEVQGVVCSYIDLHSLIEKQKELESQKAEMLEVGQEVSLLAQRVASASEELSASADEQARGAQRQKEQTDTVAAAMEEMTATVLEVARNASATSAAADGANESAREGVDMVGKAVDAIHEVSQSAEKLSGMIHQLDSQAGEIGRIISVINDIADQTNLLALNAAIEAARAGDAGRGFAVVADEVRKLAEKTMTATKEVENAIKTIQERSRLAMTSMDETGEQVVESTQMANQAGRSLEMIMGSIEDMVQRAAQIATAAEEQSSAAEEINHSIEGIAQVAAEADEGAGQTASATRDLAQLSQELLGVALNFSEEDTERPRLRASEHDMKGVLPKLMQDFAREKKGERVFTALQKELGDPVFLPTGTYPDQVFRQMAEVVAEATGGNVRDVFLELGRYTMRKFHEMYPRYFKDEDLKRFLLRMNELHEQLTKAQPGIKPPSFTFEDKGDRLFMNYRSERGFFDYFEGILQGAAEFKGERIDVVVTPLTDHTARAEIRFL</sequence>
<keyword evidence="2 4" id="KW-0807">Transducer</keyword>
<evidence type="ECO:0000259" key="6">
    <source>
        <dbReference type="PROSITE" id="PS50111"/>
    </source>
</evidence>
<dbReference type="Proteomes" id="UP000190027">
    <property type="component" value="Unassembled WGS sequence"/>
</dbReference>
<evidence type="ECO:0000259" key="7">
    <source>
        <dbReference type="PROSITE" id="PS50113"/>
    </source>
</evidence>
<feature type="transmembrane region" description="Helical" evidence="5">
    <location>
        <begin position="16"/>
        <end position="35"/>
    </location>
</feature>
<evidence type="ECO:0000256" key="4">
    <source>
        <dbReference type="PROSITE-ProRule" id="PRU00284"/>
    </source>
</evidence>
<dbReference type="InterPro" id="IPR038158">
    <property type="entry name" value="H-NOX_domain_sf"/>
</dbReference>
<keyword evidence="5" id="KW-0472">Membrane</keyword>
<evidence type="ECO:0000313" key="9">
    <source>
        <dbReference type="Proteomes" id="UP000190027"/>
    </source>
</evidence>
<dbReference type="InterPro" id="IPR000700">
    <property type="entry name" value="PAS-assoc_C"/>
</dbReference>
<feature type="transmembrane region" description="Helical" evidence="5">
    <location>
        <begin position="41"/>
        <end position="62"/>
    </location>
</feature>
<protein>
    <submittedName>
        <fullName evidence="8">Methyl-accepting chemotaxis sensory transducer with Pas/Pac sensor</fullName>
    </submittedName>
</protein>
<dbReference type="GO" id="GO:0007165">
    <property type="term" value="P:signal transduction"/>
    <property type="evidence" value="ECO:0007669"/>
    <property type="project" value="UniProtKB-KW"/>
</dbReference>
<dbReference type="RefSeq" id="WP_078716893.1">
    <property type="nucleotide sequence ID" value="NZ_FUYC01000004.1"/>
</dbReference>
<dbReference type="AlphaFoldDB" id="A0A1T4WS96"/>
<organism evidence="8 9">
    <name type="scientific">Paucidesulfovibrio gracilis DSM 16080</name>
    <dbReference type="NCBI Taxonomy" id="1121449"/>
    <lineage>
        <taxon>Bacteria</taxon>
        <taxon>Pseudomonadati</taxon>
        <taxon>Thermodesulfobacteriota</taxon>
        <taxon>Desulfovibrionia</taxon>
        <taxon>Desulfovibrionales</taxon>
        <taxon>Desulfovibrionaceae</taxon>
        <taxon>Paucidesulfovibrio</taxon>
    </lineage>
</organism>
<dbReference type="SMART" id="SM00283">
    <property type="entry name" value="MA"/>
    <property type="match status" value="1"/>
</dbReference>
<dbReference type="CDD" id="cd11386">
    <property type="entry name" value="MCP_signal"/>
    <property type="match status" value="1"/>
</dbReference>
<dbReference type="EMBL" id="FUYC01000004">
    <property type="protein sequence ID" value="SKA80243.1"/>
    <property type="molecule type" value="Genomic_DNA"/>
</dbReference>
<dbReference type="PRINTS" id="PR00260">
    <property type="entry name" value="CHEMTRNSDUCR"/>
</dbReference>
<dbReference type="Gene3D" id="1.10.287.950">
    <property type="entry name" value="Methyl-accepting chemotaxis protein"/>
    <property type="match status" value="1"/>
</dbReference>
<comment type="similarity">
    <text evidence="3">Belongs to the methyl-accepting chemotaxis (MCP) protein family.</text>
</comment>
<dbReference type="Pfam" id="PF07700">
    <property type="entry name" value="HNOB"/>
    <property type="match status" value="1"/>
</dbReference>
<dbReference type="InterPro" id="IPR035965">
    <property type="entry name" value="PAS-like_dom_sf"/>
</dbReference>
<feature type="domain" description="PAC" evidence="7">
    <location>
        <begin position="180"/>
        <end position="233"/>
    </location>
</feature>
<dbReference type="FunFam" id="1.10.287.950:FF:000001">
    <property type="entry name" value="Methyl-accepting chemotaxis sensory transducer"/>
    <property type="match status" value="1"/>
</dbReference>